<dbReference type="Gene3D" id="3.40.525.10">
    <property type="entry name" value="CRAL-TRIO lipid binding domain"/>
    <property type="match status" value="1"/>
</dbReference>
<dbReference type="Pfam" id="PF00650">
    <property type="entry name" value="CRAL_TRIO"/>
    <property type="match status" value="1"/>
</dbReference>
<dbReference type="EMBL" id="MN740665">
    <property type="protein sequence ID" value="QHS79978.1"/>
    <property type="molecule type" value="Genomic_DNA"/>
</dbReference>
<organism evidence="2">
    <name type="scientific">viral metagenome</name>
    <dbReference type="NCBI Taxonomy" id="1070528"/>
    <lineage>
        <taxon>unclassified sequences</taxon>
        <taxon>metagenomes</taxon>
        <taxon>organismal metagenomes</taxon>
    </lineage>
</organism>
<dbReference type="AlphaFoldDB" id="A0A6C0AJM0"/>
<dbReference type="SUPFAM" id="SSF52087">
    <property type="entry name" value="CRAL/TRIO domain"/>
    <property type="match status" value="1"/>
</dbReference>
<dbReference type="InterPro" id="IPR001251">
    <property type="entry name" value="CRAL-TRIO_dom"/>
</dbReference>
<protein>
    <recommendedName>
        <fullName evidence="1">CRAL-TRIO domain-containing protein</fullName>
    </recommendedName>
</protein>
<reference evidence="2" key="1">
    <citation type="journal article" date="2020" name="Nature">
        <title>Giant virus diversity and host interactions through global metagenomics.</title>
        <authorList>
            <person name="Schulz F."/>
            <person name="Roux S."/>
            <person name="Paez-Espino D."/>
            <person name="Jungbluth S."/>
            <person name="Walsh D.A."/>
            <person name="Denef V.J."/>
            <person name="McMahon K.D."/>
            <person name="Konstantinidis K.T."/>
            <person name="Eloe-Fadrosh E.A."/>
            <person name="Kyrpides N.C."/>
            <person name="Woyke T."/>
        </authorList>
    </citation>
    <scope>NUCLEOTIDE SEQUENCE</scope>
    <source>
        <strain evidence="2">GVMAG-S-1035375-24</strain>
    </source>
</reference>
<sequence>MECPACKIDPTTHSFVYMGIQDGLKHYYTSPAQAKGSEPTDIRTSNFKKHVDKALGEPWVWIFDCKDMTFRDYTSIEFTLNLAHIFEDEHSEWLKKIVIVNPNMWVTGMIAFLKTVLRSTLLDKVTCSP</sequence>
<evidence type="ECO:0000313" key="2">
    <source>
        <dbReference type="EMBL" id="QHS79978.1"/>
    </source>
</evidence>
<name>A0A6C0AJM0_9ZZZZ</name>
<accession>A0A6C0AJM0</accession>
<proteinExistence type="predicted"/>
<dbReference type="InterPro" id="IPR036865">
    <property type="entry name" value="CRAL-TRIO_dom_sf"/>
</dbReference>
<evidence type="ECO:0000259" key="1">
    <source>
        <dbReference type="Pfam" id="PF00650"/>
    </source>
</evidence>
<dbReference type="CDD" id="cd00170">
    <property type="entry name" value="SEC14"/>
    <property type="match status" value="1"/>
</dbReference>
<feature type="domain" description="CRAL-TRIO" evidence="1">
    <location>
        <begin position="57"/>
        <end position="127"/>
    </location>
</feature>